<dbReference type="Pfam" id="PF00004">
    <property type="entry name" value="AAA"/>
    <property type="match status" value="1"/>
</dbReference>
<dbReference type="Gene3D" id="3.40.50.300">
    <property type="entry name" value="P-loop containing nucleotide triphosphate hydrolases"/>
    <property type="match status" value="1"/>
</dbReference>
<feature type="region of interest" description="Disordered" evidence="1">
    <location>
        <begin position="1"/>
        <end position="34"/>
    </location>
</feature>
<dbReference type="InterPro" id="IPR003593">
    <property type="entry name" value="AAA+_ATPase"/>
</dbReference>
<keyword evidence="4" id="KW-1185">Reference proteome</keyword>
<dbReference type="CDD" id="cd19481">
    <property type="entry name" value="RecA-like_protease"/>
    <property type="match status" value="1"/>
</dbReference>
<dbReference type="SUPFAM" id="SSF52540">
    <property type="entry name" value="P-loop containing nucleoside triphosphate hydrolases"/>
    <property type="match status" value="1"/>
</dbReference>
<dbReference type="PANTHER" id="PTHR46411:SF3">
    <property type="entry name" value="AAA+ ATPASE DOMAIN-CONTAINING PROTEIN"/>
    <property type="match status" value="1"/>
</dbReference>
<dbReference type="EMBL" id="JARVKM010000007">
    <property type="protein sequence ID" value="KAK9780209.1"/>
    <property type="molecule type" value="Genomic_DNA"/>
</dbReference>
<feature type="compositionally biased region" description="Basic and acidic residues" evidence="1">
    <location>
        <begin position="83"/>
        <end position="95"/>
    </location>
</feature>
<dbReference type="Proteomes" id="UP001465668">
    <property type="component" value="Unassembled WGS sequence"/>
</dbReference>
<accession>A0ABR2Y2I7</accession>
<organism evidence="3 4">
    <name type="scientific">Seiridium cardinale</name>
    <dbReference type="NCBI Taxonomy" id="138064"/>
    <lineage>
        <taxon>Eukaryota</taxon>
        <taxon>Fungi</taxon>
        <taxon>Dikarya</taxon>
        <taxon>Ascomycota</taxon>
        <taxon>Pezizomycotina</taxon>
        <taxon>Sordariomycetes</taxon>
        <taxon>Xylariomycetidae</taxon>
        <taxon>Amphisphaeriales</taxon>
        <taxon>Sporocadaceae</taxon>
        <taxon>Seiridium</taxon>
    </lineage>
</organism>
<dbReference type="InterPro" id="IPR054289">
    <property type="entry name" value="DUF7025"/>
</dbReference>
<sequence>MAAPAPGTAGFESSNGTSSAAETQQNGANVEERITRIEADLQHKLVDLENRFRSLLSQQSSAAISPSEENKHPSNDKPAVVKLAEEKEEKDKSELTNDNEPPPRARVVIQAWSDEATAMKDRDFNPKKGLGNQTAGDQQPPKEATKQAFVLRKIVPRPDDDDPDYAELEITGPELSNILRKTIKSYTLHRLAEGSFRLIAPYRHIIHYWDALEHETRQQCDSKEEKVARSDLGLLLSQLKEWSGDISLDDYLKIRGDLVSTDNITFETLWTIFPPGTLVYSKSFLKQDQVFVVLDSWRTWPEAKPPNRRNDQRTWGLNCLTYDWNGSDFHRYSVTISIPEFEETKPIATLPVYPWKFVSNKAEMKERLLTRGNKFRKYCVSSAQSLMFKYNGPAVIDKKGFGFVTEKDDDERSYESHYFGRHRERQEPILRMSGYSVSHGQVMVDFASYYKYGLAEPRLGELVLDDEDLECGCNACQDNEDMKKALRTRYDFVRGAPDENWDEEQVMLCPPRLLGYILRDKMWAQLTVDGIAEIDKSGSETAFNSDLVLAEDSSGLDRKSILLGLVKSHSAPDGERCYQLKDIVEGKGQGLIILLYGPPGVGKTSTAETIAMATRKPLFSIGVSDVGTSAKYVESNLEKIFDLAQTWKAILLFDEADVFLQSRGSGQYGPTTERNALVSVFLRVLEYYRGVMILTTNQIAQFDVAVQSRINVAFKYDSLTSKQAVQIFKKFLKQYSDNKMVCMEEWDNINTWCERKLPKREFDGRQIRNVITSAVGIAASRDDKLRVSHLEEVVEIVSDFKQELSKQMDRYKQAQAMKD</sequence>
<evidence type="ECO:0000313" key="4">
    <source>
        <dbReference type="Proteomes" id="UP001465668"/>
    </source>
</evidence>
<evidence type="ECO:0000313" key="3">
    <source>
        <dbReference type="EMBL" id="KAK9780209.1"/>
    </source>
</evidence>
<feature type="compositionally biased region" description="Low complexity" evidence="1">
    <location>
        <begin position="58"/>
        <end position="67"/>
    </location>
</feature>
<name>A0ABR2Y2I7_9PEZI</name>
<dbReference type="InterPro" id="IPR003959">
    <property type="entry name" value="ATPase_AAA_core"/>
</dbReference>
<feature type="region of interest" description="Disordered" evidence="1">
    <location>
        <begin position="118"/>
        <end position="146"/>
    </location>
</feature>
<comment type="caution">
    <text evidence="3">The sequence shown here is derived from an EMBL/GenBank/DDBJ whole genome shotgun (WGS) entry which is preliminary data.</text>
</comment>
<feature type="compositionally biased region" description="Polar residues" evidence="1">
    <location>
        <begin position="11"/>
        <end position="28"/>
    </location>
</feature>
<feature type="domain" description="AAA+ ATPase" evidence="2">
    <location>
        <begin position="589"/>
        <end position="717"/>
    </location>
</feature>
<evidence type="ECO:0000259" key="2">
    <source>
        <dbReference type="SMART" id="SM00382"/>
    </source>
</evidence>
<protein>
    <submittedName>
        <fullName evidence="3">AAA family ATPase</fullName>
    </submittedName>
</protein>
<feature type="region of interest" description="Disordered" evidence="1">
    <location>
        <begin position="58"/>
        <end position="105"/>
    </location>
</feature>
<dbReference type="PANTHER" id="PTHR46411">
    <property type="entry name" value="FAMILY ATPASE, PUTATIVE-RELATED"/>
    <property type="match status" value="1"/>
</dbReference>
<dbReference type="InterPro" id="IPR027417">
    <property type="entry name" value="P-loop_NTPase"/>
</dbReference>
<dbReference type="Pfam" id="PF22942">
    <property type="entry name" value="DUF7025"/>
    <property type="match status" value="1"/>
</dbReference>
<gene>
    <name evidence="3" type="ORF">SCAR479_02846</name>
</gene>
<reference evidence="3 4" key="1">
    <citation type="submission" date="2024-02" db="EMBL/GenBank/DDBJ databases">
        <title>First draft genome assembly of two strains of Seiridium cardinale.</title>
        <authorList>
            <person name="Emiliani G."/>
            <person name="Scali E."/>
        </authorList>
    </citation>
    <scope>NUCLEOTIDE SEQUENCE [LARGE SCALE GENOMIC DNA]</scope>
    <source>
        <strain evidence="3 4">BM-138-000479</strain>
    </source>
</reference>
<dbReference type="SMART" id="SM00382">
    <property type="entry name" value="AAA"/>
    <property type="match status" value="1"/>
</dbReference>
<evidence type="ECO:0000256" key="1">
    <source>
        <dbReference type="SAM" id="MobiDB-lite"/>
    </source>
</evidence>
<proteinExistence type="predicted"/>